<dbReference type="OrthoDB" id="4843840at2"/>
<sequence length="127" mass="13305">MDPVVLVVLGALAAAVVAVTALVATGRLAMTPMSETTTGRPPLDFPDEPSSTDVDGLRLGTSAWGYAPAEVDAALDERRDRLAEQERLLFERPQVDAAPRDPASTDSTGRTGPPDGAGESRRVHPDA</sequence>
<dbReference type="EMBL" id="PVTI01000007">
    <property type="protein sequence ID" value="PRY60254.1"/>
    <property type="molecule type" value="Genomic_DNA"/>
</dbReference>
<feature type="region of interest" description="Disordered" evidence="1">
    <location>
        <begin position="85"/>
        <end position="127"/>
    </location>
</feature>
<gene>
    <name evidence="2" type="ORF">BCF74_10740</name>
</gene>
<comment type="caution">
    <text evidence="2">The sequence shown here is derived from an EMBL/GenBank/DDBJ whole genome shotgun (WGS) entry which is preliminary data.</text>
</comment>
<evidence type="ECO:0000313" key="2">
    <source>
        <dbReference type="EMBL" id="PRY60254.1"/>
    </source>
</evidence>
<reference evidence="2 3" key="1">
    <citation type="submission" date="2018-03" db="EMBL/GenBank/DDBJ databases">
        <title>Genomic Encyclopedia of Archaeal and Bacterial Type Strains, Phase II (KMG-II): from individual species to whole genera.</title>
        <authorList>
            <person name="Goeker M."/>
        </authorList>
    </citation>
    <scope>NUCLEOTIDE SEQUENCE [LARGE SCALE GENOMIC DNA]</scope>
    <source>
        <strain evidence="2 3">ATCC BAA-1496</strain>
    </source>
</reference>
<evidence type="ECO:0008006" key="4">
    <source>
        <dbReference type="Google" id="ProtNLM"/>
    </source>
</evidence>
<evidence type="ECO:0000256" key="1">
    <source>
        <dbReference type="SAM" id="MobiDB-lite"/>
    </source>
</evidence>
<accession>A0A2T0UQT2</accession>
<protein>
    <recommendedName>
        <fullName evidence="4">DivIVA domain-containing protein</fullName>
    </recommendedName>
</protein>
<feature type="region of interest" description="Disordered" evidence="1">
    <location>
        <begin position="28"/>
        <end position="54"/>
    </location>
</feature>
<keyword evidence="3" id="KW-1185">Reference proteome</keyword>
<evidence type="ECO:0000313" key="3">
    <source>
        <dbReference type="Proteomes" id="UP000237822"/>
    </source>
</evidence>
<dbReference type="Proteomes" id="UP000237822">
    <property type="component" value="Unassembled WGS sequence"/>
</dbReference>
<organism evidence="2 3">
    <name type="scientific">Knoellia remsis</name>
    <dbReference type="NCBI Taxonomy" id="407159"/>
    <lineage>
        <taxon>Bacteria</taxon>
        <taxon>Bacillati</taxon>
        <taxon>Actinomycetota</taxon>
        <taxon>Actinomycetes</taxon>
        <taxon>Micrococcales</taxon>
        <taxon>Intrasporangiaceae</taxon>
        <taxon>Knoellia</taxon>
    </lineage>
</organism>
<dbReference type="RefSeq" id="WP_106297018.1">
    <property type="nucleotide sequence ID" value="NZ_PVTI01000007.1"/>
</dbReference>
<feature type="compositionally biased region" description="Basic and acidic residues" evidence="1">
    <location>
        <begin position="85"/>
        <end position="94"/>
    </location>
</feature>
<feature type="compositionally biased region" description="Basic and acidic residues" evidence="1">
    <location>
        <begin position="118"/>
        <end position="127"/>
    </location>
</feature>
<proteinExistence type="predicted"/>
<name>A0A2T0UQT2_9MICO</name>
<dbReference type="AlphaFoldDB" id="A0A2T0UQT2"/>